<dbReference type="Proteomes" id="UP000437446">
    <property type="component" value="Unassembled WGS sequence"/>
</dbReference>
<dbReference type="SMART" id="SM00670">
    <property type="entry name" value="PINc"/>
    <property type="match status" value="1"/>
</dbReference>
<evidence type="ECO:0000313" key="3">
    <source>
        <dbReference type="EMBL" id="MTV00340.1"/>
    </source>
</evidence>
<accession>A0A414BX04</accession>
<evidence type="ECO:0000313" key="4">
    <source>
        <dbReference type="EMBL" id="RHC84139.1"/>
    </source>
</evidence>
<evidence type="ECO:0000313" key="6">
    <source>
        <dbReference type="Proteomes" id="UP000437446"/>
    </source>
</evidence>
<reference evidence="6 7" key="2">
    <citation type="journal article" date="2019" name="Nat. Med.">
        <title>A library of human gut bacterial isolates paired with longitudinal multiomics data enables mechanistic microbiome research.</title>
        <authorList>
            <person name="Poyet M."/>
            <person name="Groussin M."/>
            <person name="Gibbons S.M."/>
            <person name="Avila-Pacheco J."/>
            <person name="Jiang X."/>
            <person name="Kearney S.M."/>
            <person name="Perrotta A.R."/>
            <person name="Berdy B."/>
            <person name="Zhao S."/>
            <person name="Lieberman T.D."/>
            <person name="Swanson P.K."/>
            <person name="Smith M."/>
            <person name="Roesemann S."/>
            <person name="Alexander J.E."/>
            <person name="Rich S.A."/>
            <person name="Livny J."/>
            <person name="Vlamakis H."/>
            <person name="Clish C."/>
            <person name="Bullock K."/>
            <person name="Deik A."/>
            <person name="Scott J."/>
            <person name="Pierce K.A."/>
            <person name="Xavier R.J."/>
            <person name="Alm E.J."/>
        </authorList>
    </citation>
    <scope>NUCLEOTIDE SEQUENCE [LARGE SCALE GENOMIC DNA]</scope>
    <source>
        <strain evidence="3 7">BIOML-A11</strain>
        <strain evidence="2 6">BIOML-A25</strain>
    </source>
</reference>
<dbReference type="InterPro" id="IPR002850">
    <property type="entry name" value="PIN_toxin-like"/>
</dbReference>
<gene>
    <name evidence="4" type="ORF">DW828_11480</name>
    <name evidence="2" type="ORF">GMD66_05035</name>
    <name evidence="3" type="ORF">GME02_01385</name>
</gene>
<comment type="caution">
    <text evidence="4">The sequence shown here is derived from an EMBL/GenBank/DDBJ whole genome shotgun (WGS) entry which is preliminary data.</text>
</comment>
<dbReference type="Proteomes" id="UP000482671">
    <property type="component" value="Unassembled WGS sequence"/>
</dbReference>
<name>A0A414BX04_9BACT</name>
<dbReference type="AlphaFoldDB" id="A0A414BX04"/>
<dbReference type="EMBL" id="QSII01000015">
    <property type="protein sequence ID" value="RHC84139.1"/>
    <property type="molecule type" value="Genomic_DNA"/>
</dbReference>
<evidence type="ECO:0000313" key="5">
    <source>
        <dbReference type="Proteomes" id="UP000286260"/>
    </source>
</evidence>
<organism evidence="4 5">
    <name type="scientific">Parabacteroides merdae</name>
    <dbReference type="NCBI Taxonomy" id="46503"/>
    <lineage>
        <taxon>Bacteria</taxon>
        <taxon>Pseudomonadati</taxon>
        <taxon>Bacteroidota</taxon>
        <taxon>Bacteroidia</taxon>
        <taxon>Bacteroidales</taxon>
        <taxon>Tannerellaceae</taxon>
        <taxon>Parabacteroides</taxon>
    </lineage>
</organism>
<evidence type="ECO:0000259" key="1">
    <source>
        <dbReference type="SMART" id="SM00670"/>
    </source>
</evidence>
<dbReference type="PANTHER" id="PTHR34610">
    <property type="entry name" value="SSL7007 PROTEIN"/>
    <property type="match status" value="1"/>
</dbReference>
<dbReference type="Gene3D" id="3.40.50.1010">
    <property type="entry name" value="5'-nuclease"/>
    <property type="match status" value="1"/>
</dbReference>
<dbReference type="SUPFAM" id="SSF88723">
    <property type="entry name" value="PIN domain-like"/>
    <property type="match status" value="1"/>
</dbReference>
<proteinExistence type="predicted"/>
<dbReference type="InterPro" id="IPR002716">
    <property type="entry name" value="PIN_dom"/>
</dbReference>
<evidence type="ECO:0000313" key="2">
    <source>
        <dbReference type="EMBL" id="MTU28587.1"/>
    </source>
</evidence>
<dbReference type="EMBL" id="WNCR01000002">
    <property type="protein sequence ID" value="MTU28587.1"/>
    <property type="molecule type" value="Genomic_DNA"/>
</dbReference>
<dbReference type="Proteomes" id="UP000286260">
    <property type="component" value="Unassembled WGS sequence"/>
</dbReference>
<dbReference type="InterPro" id="IPR029060">
    <property type="entry name" value="PIN-like_dom_sf"/>
</dbReference>
<dbReference type="Pfam" id="PF13470">
    <property type="entry name" value="PIN_3"/>
    <property type="match status" value="1"/>
</dbReference>
<dbReference type="PANTHER" id="PTHR34610:SF3">
    <property type="entry name" value="SSL7007 PROTEIN"/>
    <property type="match status" value="1"/>
</dbReference>
<protein>
    <submittedName>
        <fullName evidence="3 4">Toxin-antitoxin system toxin component, PIN family</fullName>
    </submittedName>
</protein>
<reference evidence="4 5" key="1">
    <citation type="submission" date="2018-08" db="EMBL/GenBank/DDBJ databases">
        <title>A genome reference for cultivated species of the human gut microbiota.</title>
        <authorList>
            <person name="Zou Y."/>
            <person name="Xue W."/>
            <person name="Luo G."/>
        </authorList>
    </citation>
    <scope>NUCLEOTIDE SEQUENCE [LARGE SCALE GENOMIC DNA]</scope>
    <source>
        <strain evidence="4 5">AM34-17</strain>
    </source>
</reference>
<evidence type="ECO:0000313" key="7">
    <source>
        <dbReference type="Proteomes" id="UP000482671"/>
    </source>
</evidence>
<dbReference type="EMBL" id="WNDD01000001">
    <property type="protein sequence ID" value="MTV00340.1"/>
    <property type="molecule type" value="Genomic_DNA"/>
</dbReference>
<feature type="domain" description="PIN" evidence="1">
    <location>
        <begin position="2"/>
        <end position="113"/>
    </location>
</feature>
<sequence>MSKIVLDTNSLIQSLPSRSRYHRIWLSFLDGTNELCVSGEILNEYEEILERLVGKEVAKLTLDVILNNPYTCFLTPYYKFNLIKSDPDDNKFVDCAVIANAKFIVTEDRHFDVLKECPFPKIEVIGLDLFLQSL</sequence>
<dbReference type="RefSeq" id="WP_005642859.1">
    <property type="nucleotide sequence ID" value="NZ_CP072229.1"/>
</dbReference>
<dbReference type="NCBIfam" id="TIGR00305">
    <property type="entry name" value="putative toxin-antitoxin system toxin component, PIN family"/>
    <property type="match status" value="1"/>
</dbReference>